<proteinExistence type="inferred from homology"/>
<gene>
    <name evidence="7" type="ordered locus">Amet_1798</name>
</gene>
<dbReference type="GO" id="GO:0003677">
    <property type="term" value="F:DNA binding"/>
    <property type="evidence" value="ECO:0007669"/>
    <property type="project" value="InterPro"/>
</dbReference>
<dbReference type="STRING" id="293826.Amet_1798"/>
<name>A6TP50_ALKMQ</name>
<dbReference type="InterPro" id="IPR014284">
    <property type="entry name" value="RNA_pol_sigma-70_dom"/>
</dbReference>
<dbReference type="NCBIfam" id="TIGR02937">
    <property type="entry name" value="sigma70-ECF"/>
    <property type="match status" value="1"/>
</dbReference>
<evidence type="ECO:0000259" key="5">
    <source>
        <dbReference type="Pfam" id="PF04542"/>
    </source>
</evidence>
<dbReference type="HOGENOM" id="CLU_047691_3_1_9"/>
<dbReference type="CDD" id="cd06171">
    <property type="entry name" value="Sigma70_r4"/>
    <property type="match status" value="1"/>
</dbReference>
<dbReference type="InterPro" id="IPR013249">
    <property type="entry name" value="RNA_pol_sigma70_r4_t2"/>
</dbReference>
<evidence type="ECO:0000313" key="8">
    <source>
        <dbReference type="Proteomes" id="UP000001572"/>
    </source>
</evidence>
<dbReference type="InterPro" id="IPR007627">
    <property type="entry name" value="RNA_pol_sigma70_r2"/>
</dbReference>
<dbReference type="InterPro" id="IPR039425">
    <property type="entry name" value="RNA_pol_sigma-70-like"/>
</dbReference>
<dbReference type="PANTHER" id="PTHR43133">
    <property type="entry name" value="RNA POLYMERASE ECF-TYPE SIGMA FACTO"/>
    <property type="match status" value="1"/>
</dbReference>
<dbReference type="EMBL" id="CP000724">
    <property type="protein sequence ID" value="ABR47968.1"/>
    <property type="molecule type" value="Genomic_DNA"/>
</dbReference>
<dbReference type="eggNOG" id="COG1595">
    <property type="taxonomic scope" value="Bacteria"/>
</dbReference>
<dbReference type="InterPro" id="IPR013325">
    <property type="entry name" value="RNA_pol_sigma_r2"/>
</dbReference>
<accession>A6TP50</accession>
<organism evidence="7 8">
    <name type="scientific">Alkaliphilus metalliredigens (strain QYMF)</name>
    <dbReference type="NCBI Taxonomy" id="293826"/>
    <lineage>
        <taxon>Bacteria</taxon>
        <taxon>Bacillati</taxon>
        <taxon>Bacillota</taxon>
        <taxon>Clostridia</taxon>
        <taxon>Peptostreptococcales</taxon>
        <taxon>Natronincolaceae</taxon>
        <taxon>Alkaliphilus</taxon>
    </lineage>
</organism>
<dbReference type="SUPFAM" id="SSF88659">
    <property type="entry name" value="Sigma3 and sigma4 domains of RNA polymerase sigma factors"/>
    <property type="match status" value="1"/>
</dbReference>
<keyword evidence="4" id="KW-0804">Transcription</keyword>
<dbReference type="InterPro" id="IPR013324">
    <property type="entry name" value="RNA_pol_sigma_r3/r4-like"/>
</dbReference>
<dbReference type="Proteomes" id="UP000001572">
    <property type="component" value="Chromosome"/>
</dbReference>
<dbReference type="Gene3D" id="1.10.10.10">
    <property type="entry name" value="Winged helix-like DNA-binding domain superfamily/Winged helix DNA-binding domain"/>
    <property type="match status" value="1"/>
</dbReference>
<evidence type="ECO:0000256" key="4">
    <source>
        <dbReference type="ARBA" id="ARBA00023163"/>
    </source>
</evidence>
<dbReference type="SUPFAM" id="SSF88946">
    <property type="entry name" value="Sigma2 domain of RNA polymerase sigma factors"/>
    <property type="match status" value="1"/>
</dbReference>
<protein>
    <submittedName>
        <fullName evidence="7">RNA polymerase, sigma-24 subunit, ECF subfamily</fullName>
    </submittedName>
</protein>
<dbReference type="OrthoDB" id="9782703at2"/>
<evidence type="ECO:0000256" key="3">
    <source>
        <dbReference type="ARBA" id="ARBA00023082"/>
    </source>
</evidence>
<keyword evidence="3" id="KW-0731">Sigma factor</keyword>
<dbReference type="Pfam" id="PF08281">
    <property type="entry name" value="Sigma70_r4_2"/>
    <property type="match status" value="1"/>
</dbReference>
<keyword evidence="2" id="KW-0805">Transcription regulation</keyword>
<dbReference type="GO" id="GO:0016987">
    <property type="term" value="F:sigma factor activity"/>
    <property type="evidence" value="ECO:0007669"/>
    <property type="project" value="UniProtKB-KW"/>
</dbReference>
<dbReference type="Pfam" id="PF04542">
    <property type="entry name" value="Sigma70_r2"/>
    <property type="match status" value="1"/>
</dbReference>
<comment type="similarity">
    <text evidence="1">Belongs to the sigma-70 factor family. ECF subfamily.</text>
</comment>
<sequence length="187" mass="22039">MNRLTNKKSTEEIRSYRILFETYKGKVYRVAYYILKNEQDSKDIVQEAFTIAYKKMDTLRDLSKFESWICTIGANLAKDKCKKNGKEILTDDYDKVMPMVSVIEPIELQEEILEKQELKENVLEQINHLNSHYREVIILYYYVELSYEEIATTLNISQGTVKSRLFRAKKMLKSEMIKAEKGQPVTI</sequence>
<feature type="domain" description="RNA polymerase sigma-70 region 2" evidence="5">
    <location>
        <begin position="19"/>
        <end position="86"/>
    </location>
</feature>
<keyword evidence="8" id="KW-1185">Reference proteome</keyword>
<evidence type="ECO:0000259" key="6">
    <source>
        <dbReference type="Pfam" id="PF08281"/>
    </source>
</evidence>
<dbReference type="Gene3D" id="1.10.1740.10">
    <property type="match status" value="1"/>
</dbReference>
<evidence type="ECO:0000256" key="1">
    <source>
        <dbReference type="ARBA" id="ARBA00010641"/>
    </source>
</evidence>
<dbReference type="InterPro" id="IPR036388">
    <property type="entry name" value="WH-like_DNA-bd_sf"/>
</dbReference>
<evidence type="ECO:0000256" key="2">
    <source>
        <dbReference type="ARBA" id="ARBA00023015"/>
    </source>
</evidence>
<feature type="domain" description="RNA polymerase sigma factor 70 region 4 type 2" evidence="6">
    <location>
        <begin position="120"/>
        <end position="172"/>
    </location>
</feature>
<dbReference type="AlphaFoldDB" id="A6TP50"/>
<dbReference type="RefSeq" id="WP_012063003.1">
    <property type="nucleotide sequence ID" value="NC_009633.1"/>
</dbReference>
<reference evidence="8" key="1">
    <citation type="journal article" date="2016" name="Genome Announc.">
        <title>Complete genome sequence of Alkaliphilus metalliredigens strain QYMF, an alkaliphilic and metal-reducing bacterium isolated from borax-contaminated leachate ponds.</title>
        <authorList>
            <person name="Hwang C."/>
            <person name="Copeland A."/>
            <person name="Lucas S."/>
            <person name="Lapidus A."/>
            <person name="Barry K."/>
            <person name="Detter J.C."/>
            <person name="Glavina Del Rio T."/>
            <person name="Hammon N."/>
            <person name="Israni S."/>
            <person name="Dalin E."/>
            <person name="Tice H."/>
            <person name="Pitluck S."/>
            <person name="Chertkov O."/>
            <person name="Brettin T."/>
            <person name="Bruce D."/>
            <person name="Han C."/>
            <person name="Schmutz J."/>
            <person name="Larimer F."/>
            <person name="Land M.L."/>
            <person name="Hauser L."/>
            <person name="Kyrpides N."/>
            <person name="Mikhailova N."/>
            <person name="Ye Q."/>
            <person name="Zhou J."/>
            <person name="Richardson P."/>
            <person name="Fields M.W."/>
        </authorList>
    </citation>
    <scope>NUCLEOTIDE SEQUENCE [LARGE SCALE GENOMIC DNA]</scope>
    <source>
        <strain evidence="8">QYMF</strain>
    </source>
</reference>
<evidence type="ECO:0000313" key="7">
    <source>
        <dbReference type="EMBL" id="ABR47968.1"/>
    </source>
</evidence>
<dbReference type="PANTHER" id="PTHR43133:SF51">
    <property type="entry name" value="RNA POLYMERASE SIGMA FACTOR"/>
    <property type="match status" value="1"/>
</dbReference>
<dbReference type="KEGG" id="amt:Amet_1798"/>
<dbReference type="GO" id="GO:0006352">
    <property type="term" value="P:DNA-templated transcription initiation"/>
    <property type="evidence" value="ECO:0007669"/>
    <property type="project" value="InterPro"/>
</dbReference>